<evidence type="ECO:0000256" key="1">
    <source>
        <dbReference type="ARBA" id="ARBA00010641"/>
    </source>
</evidence>
<proteinExistence type="inferred from homology"/>
<dbReference type="PANTHER" id="PTHR43133:SF8">
    <property type="entry name" value="RNA POLYMERASE SIGMA FACTOR HI_1459-RELATED"/>
    <property type="match status" value="1"/>
</dbReference>
<evidence type="ECO:0000259" key="8">
    <source>
        <dbReference type="Pfam" id="PF08281"/>
    </source>
</evidence>
<evidence type="ECO:0000256" key="6">
    <source>
        <dbReference type="RuleBase" id="RU000716"/>
    </source>
</evidence>
<keyword evidence="4 6" id="KW-0238">DNA-binding</keyword>
<sequence length="180" mass="19717">MLAARAAAGDEQAFAVFVRRHSDGVFALALRMLGDRVEAEDVVQDVFVTVWRRVGELADFGAARAWLFQIARRQCLIVLRRKRIRRTYPVGSVPEHRPAVGAARGVADPQRMAEAGAGVCALGRALAGLPTRQRDVWLLAEVDGLSYVEIGQRVGAGEEAVRGRLSRARATLADAMRAWR</sequence>
<dbReference type="PROSITE" id="PS01063">
    <property type="entry name" value="SIGMA70_ECF"/>
    <property type="match status" value="1"/>
</dbReference>
<gene>
    <name evidence="9" type="ORF">GCM10009533_35930</name>
</gene>
<dbReference type="Gene3D" id="1.10.10.10">
    <property type="entry name" value="Winged helix-like DNA-binding domain superfamily/Winged helix DNA-binding domain"/>
    <property type="match status" value="1"/>
</dbReference>
<dbReference type="InterPro" id="IPR036388">
    <property type="entry name" value="WH-like_DNA-bd_sf"/>
</dbReference>
<accession>A0ABN1D3W8</accession>
<keyword evidence="3 6" id="KW-0731">Sigma factor</keyword>
<dbReference type="InterPro" id="IPR000838">
    <property type="entry name" value="RNA_pol_sigma70_ECF_CS"/>
</dbReference>
<dbReference type="InterPro" id="IPR014284">
    <property type="entry name" value="RNA_pol_sigma-70_dom"/>
</dbReference>
<dbReference type="InterPro" id="IPR013249">
    <property type="entry name" value="RNA_pol_sigma70_r4_t2"/>
</dbReference>
<evidence type="ECO:0000256" key="3">
    <source>
        <dbReference type="ARBA" id="ARBA00023082"/>
    </source>
</evidence>
<dbReference type="SUPFAM" id="SSF88946">
    <property type="entry name" value="Sigma2 domain of RNA polymerase sigma factors"/>
    <property type="match status" value="1"/>
</dbReference>
<reference evidence="9 10" key="1">
    <citation type="journal article" date="2019" name="Int. J. Syst. Evol. Microbiol.">
        <title>The Global Catalogue of Microorganisms (GCM) 10K type strain sequencing project: providing services to taxonomists for standard genome sequencing and annotation.</title>
        <authorList>
            <consortium name="The Broad Institute Genomics Platform"/>
            <consortium name="The Broad Institute Genome Sequencing Center for Infectious Disease"/>
            <person name="Wu L."/>
            <person name="Ma J."/>
        </authorList>
    </citation>
    <scope>NUCLEOTIDE SEQUENCE [LARGE SCALE GENOMIC DNA]</scope>
    <source>
        <strain evidence="9 10">JCM 10303</strain>
    </source>
</reference>
<dbReference type="PANTHER" id="PTHR43133">
    <property type="entry name" value="RNA POLYMERASE ECF-TYPE SIGMA FACTO"/>
    <property type="match status" value="1"/>
</dbReference>
<evidence type="ECO:0000259" key="7">
    <source>
        <dbReference type="Pfam" id="PF04542"/>
    </source>
</evidence>
<dbReference type="NCBIfam" id="TIGR02937">
    <property type="entry name" value="sigma70-ECF"/>
    <property type="match status" value="1"/>
</dbReference>
<name>A0ABN1D3W8_SACER</name>
<evidence type="ECO:0000256" key="2">
    <source>
        <dbReference type="ARBA" id="ARBA00023015"/>
    </source>
</evidence>
<keyword evidence="5 6" id="KW-0804">Transcription</keyword>
<dbReference type="Pfam" id="PF04542">
    <property type="entry name" value="Sigma70_r2"/>
    <property type="match status" value="1"/>
</dbReference>
<dbReference type="Pfam" id="PF08281">
    <property type="entry name" value="Sigma70_r4_2"/>
    <property type="match status" value="1"/>
</dbReference>
<dbReference type="Proteomes" id="UP001500729">
    <property type="component" value="Unassembled WGS sequence"/>
</dbReference>
<dbReference type="InterPro" id="IPR039425">
    <property type="entry name" value="RNA_pol_sigma-70-like"/>
</dbReference>
<dbReference type="InterPro" id="IPR013325">
    <property type="entry name" value="RNA_pol_sigma_r2"/>
</dbReference>
<evidence type="ECO:0000256" key="4">
    <source>
        <dbReference type="ARBA" id="ARBA00023125"/>
    </source>
</evidence>
<evidence type="ECO:0000256" key="5">
    <source>
        <dbReference type="ARBA" id="ARBA00023163"/>
    </source>
</evidence>
<feature type="domain" description="RNA polymerase sigma factor 70 region 4 type 2" evidence="8">
    <location>
        <begin position="122"/>
        <end position="172"/>
    </location>
</feature>
<protein>
    <recommendedName>
        <fullName evidence="6">RNA polymerase sigma factor</fullName>
    </recommendedName>
</protein>
<comment type="similarity">
    <text evidence="1 6">Belongs to the sigma-70 factor family. ECF subfamily.</text>
</comment>
<organism evidence="9 10">
    <name type="scientific">Saccharopolyspora erythraea</name>
    <name type="common">Streptomyces erythraeus</name>
    <dbReference type="NCBI Taxonomy" id="1836"/>
    <lineage>
        <taxon>Bacteria</taxon>
        <taxon>Bacillati</taxon>
        <taxon>Actinomycetota</taxon>
        <taxon>Actinomycetes</taxon>
        <taxon>Pseudonocardiales</taxon>
        <taxon>Pseudonocardiaceae</taxon>
        <taxon>Saccharopolyspora</taxon>
    </lineage>
</organism>
<dbReference type="SUPFAM" id="SSF88659">
    <property type="entry name" value="Sigma3 and sigma4 domains of RNA polymerase sigma factors"/>
    <property type="match status" value="1"/>
</dbReference>
<dbReference type="EMBL" id="BAAAGS010000022">
    <property type="protein sequence ID" value="GAA0533600.1"/>
    <property type="molecule type" value="Genomic_DNA"/>
</dbReference>
<dbReference type="CDD" id="cd06171">
    <property type="entry name" value="Sigma70_r4"/>
    <property type="match status" value="1"/>
</dbReference>
<comment type="caution">
    <text evidence="9">The sequence shown here is derived from an EMBL/GenBank/DDBJ whole genome shotgun (WGS) entry which is preliminary data.</text>
</comment>
<evidence type="ECO:0000313" key="10">
    <source>
        <dbReference type="Proteomes" id="UP001500729"/>
    </source>
</evidence>
<dbReference type="Gene3D" id="1.10.1740.10">
    <property type="match status" value="1"/>
</dbReference>
<keyword evidence="2 6" id="KW-0805">Transcription regulation</keyword>
<dbReference type="InterPro" id="IPR013324">
    <property type="entry name" value="RNA_pol_sigma_r3/r4-like"/>
</dbReference>
<keyword evidence="10" id="KW-1185">Reference proteome</keyword>
<feature type="domain" description="RNA polymerase sigma-70 region 2" evidence="7">
    <location>
        <begin position="17"/>
        <end position="83"/>
    </location>
</feature>
<evidence type="ECO:0000313" key="9">
    <source>
        <dbReference type="EMBL" id="GAA0533600.1"/>
    </source>
</evidence>
<dbReference type="InterPro" id="IPR007627">
    <property type="entry name" value="RNA_pol_sigma70_r2"/>
</dbReference>